<accession>A0AAI9KW85</accession>
<dbReference type="Proteomes" id="UP001165145">
    <property type="component" value="Unassembled WGS sequence"/>
</dbReference>
<comment type="caution">
    <text evidence="2">The sequence shown here is derived from an EMBL/GenBank/DDBJ whole genome shotgun (WGS) entry which is preliminary data.</text>
</comment>
<dbReference type="EMBL" id="BRLF01000001">
    <property type="protein sequence ID" value="GKX45268.1"/>
    <property type="molecule type" value="Genomic_DNA"/>
</dbReference>
<reference evidence="1" key="1">
    <citation type="submission" date="2022-06" db="EMBL/GenBank/DDBJ databases">
        <title>Draft genome sequences of Pectobacterium carotovorum subsp. carotovorum str. NBRC12380.</title>
        <authorList>
            <person name="Wakabayashi Y."/>
            <person name="Kojima K."/>
        </authorList>
    </citation>
    <scope>NUCLEOTIDE SEQUENCE</scope>
    <source>
        <strain evidence="1">NBRC 12380</strain>
    </source>
</reference>
<gene>
    <name evidence="2" type="ORF">Pcaca03_00200</name>
    <name evidence="1" type="ORF">SOASR016_00200</name>
</gene>
<name>A0AAI9KW85_PECCC</name>
<sequence length="151" mass="16314">MAMDIFAGANIKVELGTAGSTVSSTFEVIPEIGVFPTSGSESTVITVKSFNTTYDRKLLGSRQVPDITLSVSWLPDNAVHAKLLQASENQTRVQVRITYYENATNTTGYSVVYNGFISKDNVTGDKDQAVIREFTLAVDGKAVESKVLIGE</sequence>
<evidence type="ECO:0000313" key="4">
    <source>
        <dbReference type="Proteomes" id="UP001165145"/>
    </source>
</evidence>
<protein>
    <recommendedName>
        <fullName evidence="5">Phage tail protein</fullName>
    </recommendedName>
</protein>
<dbReference type="Gene3D" id="4.10.410.40">
    <property type="match status" value="1"/>
</dbReference>
<proteinExistence type="predicted"/>
<evidence type="ECO:0000313" key="3">
    <source>
        <dbReference type="Proteomes" id="UP001058167"/>
    </source>
</evidence>
<keyword evidence="3" id="KW-1185">Reference proteome</keyword>
<dbReference type="Proteomes" id="UP001058167">
    <property type="component" value="Unassembled WGS sequence"/>
</dbReference>
<reference evidence="2" key="2">
    <citation type="submission" date="2023-02" db="EMBL/GenBank/DDBJ databases">
        <title>Pectobacterium carotovorum subsp. carotovorum NBRC 12380.</title>
        <authorList>
            <person name="Ichikawa N."/>
            <person name="Sato H."/>
            <person name="Tonouchi N."/>
        </authorList>
    </citation>
    <scope>NUCLEOTIDE SEQUENCE</scope>
    <source>
        <strain evidence="2">NBRC 12380</strain>
    </source>
</reference>
<evidence type="ECO:0000313" key="2">
    <source>
        <dbReference type="EMBL" id="GLV67576.1"/>
    </source>
</evidence>
<organism evidence="2 4">
    <name type="scientific">Pectobacterium carotovorum subsp. carotovorum</name>
    <name type="common">Erwinia carotovora subsp. carotovora</name>
    <dbReference type="NCBI Taxonomy" id="555"/>
    <lineage>
        <taxon>Bacteria</taxon>
        <taxon>Pseudomonadati</taxon>
        <taxon>Pseudomonadota</taxon>
        <taxon>Gammaproteobacteria</taxon>
        <taxon>Enterobacterales</taxon>
        <taxon>Pectobacteriaceae</taxon>
        <taxon>Pectobacterium</taxon>
    </lineage>
</organism>
<dbReference type="AlphaFoldDB" id="A0AAI9KW85"/>
<evidence type="ECO:0000313" key="1">
    <source>
        <dbReference type="EMBL" id="GKX45268.1"/>
    </source>
</evidence>
<dbReference type="RefSeq" id="WP_261865171.1">
    <property type="nucleotide sequence ID" value="NZ_BRLF01000001.1"/>
</dbReference>
<evidence type="ECO:0008006" key="5">
    <source>
        <dbReference type="Google" id="ProtNLM"/>
    </source>
</evidence>
<dbReference type="EMBL" id="BSRL01000001">
    <property type="protein sequence ID" value="GLV67576.1"/>
    <property type="molecule type" value="Genomic_DNA"/>
</dbReference>